<dbReference type="Gene3D" id="3.90.1140.10">
    <property type="entry name" value="Cyclic phosphodiesterase"/>
    <property type="match status" value="1"/>
</dbReference>
<dbReference type="AlphaFoldDB" id="A0AAN8IFQ8"/>
<dbReference type="Proteomes" id="UP001331761">
    <property type="component" value="Unassembled WGS sequence"/>
</dbReference>
<gene>
    <name evidence="2" type="ORF">GCK32_020819</name>
</gene>
<protein>
    <recommendedName>
        <fullName evidence="1">A-kinase anchor protein 7-like phosphoesterase domain-containing protein</fullName>
    </recommendedName>
</protein>
<comment type="caution">
    <text evidence="2">The sequence shown here is derived from an EMBL/GenBank/DDBJ whole genome shotgun (WGS) entry which is preliminary data.</text>
</comment>
<evidence type="ECO:0000259" key="1">
    <source>
        <dbReference type="Pfam" id="PF10469"/>
    </source>
</evidence>
<dbReference type="InterPro" id="IPR019510">
    <property type="entry name" value="AKAP7-like_phosphoesterase"/>
</dbReference>
<evidence type="ECO:0000313" key="2">
    <source>
        <dbReference type="EMBL" id="KAK5968148.1"/>
    </source>
</evidence>
<dbReference type="Pfam" id="PF10469">
    <property type="entry name" value="AKAP7_NLS"/>
    <property type="match status" value="1"/>
</dbReference>
<sequence>MLINNTKKDSLSIKQNPKPFDGSVILEEYKDYHFGTFIFNKITLCSINSLESETGFYQ</sequence>
<proteinExistence type="predicted"/>
<evidence type="ECO:0000313" key="3">
    <source>
        <dbReference type="Proteomes" id="UP001331761"/>
    </source>
</evidence>
<dbReference type="EMBL" id="WIXE01021701">
    <property type="protein sequence ID" value="KAK5968148.1"/>
    <property type="molecule type" value="Genomic_DNA"/>
</dbReference>
<feature type="non-terminal residue" evidence="2">
    <location>
        <position position="58"/>
    </location>
</feature>
<keyword evidence="3" id="KW-1185">Reference proteome</keyword>
<reference evidence="2 3" key="1">
    <citation type="submission" date="2019-10" db="EMBL/GenBank/DDBJ databases">
        <title>Assembly and Annotation for the nematode Trichostrongylus colubriformis.</title>
        <authorList>
            <person name="Martin J."/>
        </authorList>
    </citation>
    <scope>NUCLEOTIDE SEQUENCE [LARGE SCALE GENOMIC DNA]</scope>
    <source>
        <strain evidence="2">G859</strain>
        <tissue evidence="2">Whole worm</tissue>
    </source>
</reference>
<accession>A0AAN8IFQ8</accession>
<feature type="domain" description="A-kinase anchor protein 7-like phosphoesterase" evidence="1">
    <location>
        <begin position="4"/>
        <end position="58"/>
    </location>
</feature>
<name>A0AAN8IFQ8_TRICO</name>
<organism evidence="2 3">
    <name type="scientific">Trichostrongylus colubriformis</name>
    <name type="common">Black scour worm</name>
    <dbReference type="NCBI Taxonomy" id="6319"/>
    <lineage>
        <taxon>Eukaryota</taxon>
        <taxon>Metazoa</taxon>
        <taxon>Ecdysozoa</taxon>
        <taxon>Nematoda</taxon>
        <taxon>Chromadorea</taxon>
        <taxon>Rhabditida</taxon>
        <taxon>Rhabditina</taxon>
        <taxon>Rhabditomorpha</taxon>
        <taxon>Strongyloidea</taxon>
        <taxon>Trichostrongylidae</taxon>
        <taxon>Trichostrongylus</taxon>
    </lineage>
</organism>